<dbReference type="PANTHER" id="PTHR38441">
    <property type="entry name" value="INTEGRAL MEMBRANE PROTEIN-RELATED"/>
    <property type="match status" value="1"/>
</dbReference>
<dbReference type="InterPro" id="IPR007436">
    <property type="entry name" value="DUF485"/>
</dbReference>
<keyword evidence="3" id="KW-1185">Reference proteome</keyword>
<comment type="caution">
    <text evidence="2">The sequence shown here is derived from an EMBL/GenBank/DDBJ whole genome shotgun (WGS) entry which is preliminary data.</text>
</comment>
<accession>A0ABP9N620</accession>
<feature type="transmembrane region" description="Helical" evidence="1">
    <location>
        <begin position="62"/>
        <end position="85"/>
    </location>
</feature>
<name>A0ABP9N620_9PSEU</name>
<feature type="transmembrane region" description="Helical" evidence="1">
    <location>
        <begin position="29"/>
        <end position="50"/>
    </location>
</feature>
<dbReference type="EMBL" id="BAABJO010000001">
    <property type="protein sequence ID" value="GAA5110474.1"/>
    <property type="molecule type" value="Genomic_DNA"/>
</dbReference>
<organism evidence="2 3">
    <name type="scientific">Pseudonocardia adelaidensis</name>
    <dbReference type="NCBI Taxonomy" id="648754"/>
    <lineage>
        <taxon>Bacteria</taxon>
        <taxon>Bacillati</taxon>
        <taxon>Actinomycetota</taxon>
        <taxon>Actinomycetes</taxon>
        <taxon>Pseudonocardiales</taxon>
        <taxon>Pseudonocardiaceae</taxon>
        <taxon>Pseudonocardia</taxon>
    </lineage>
</organism>
<proteinExistence type="predicted"/>
<gene>
    <name evidence="2" type="ORF">GCM10023320_02270</name>
</gene>
<keyword evidence="1" id="KW-0812">Transmembrane</keyword>
<evidence type="ECO:0000256" key="1">
    <source>
        <dbReference type="SAM" id="Phobius"/>
    </source>
</evidence>
<evidence type="ECO:0000313" key="3">
    <source>
        <dbReference type="Proteomes" id="UP001500804"/>
    </source>
</evidence>
<reference evidence="3" key="1">
    <citation type="journal article" date="2019" name="Int. J. Syst. Evol. Microbiol.">
        <title>The Global Catalogue of Microorganisms (GCM) 10K type strain sequencing project: providing services to taxonomists for standard genome sequencing and annotation.</title>
        <authorList>
            <consortium name="The Broad Institute Genomics Platform"/>
            <consortium name="The Broad Institute Genome Sequencing Center for Infectious Disease"/>
            <person name="Wu L."/>
            <person name="Ma J."/>
        </authorList>
    </citation>
    <scope>NUCLEOTIDE SEQUENCE [LARGE SCALE GENOMIC DNA]</scope>
    <source>
        <strain evidence="3">JCM 18302</strain>
    </source>
</reference>
<dbReference type="Proteomes" id="UP001500804">
    <property type="component" value="Unassembled WGS sequence"/>
</dbReference>
<dbReference type="PANTHER" id="PTHR38441:SF1">
    <property type="entry name" value="MEMBRANE PROTEIN"/>
    <property type="match status" value="1"/>
</dbReference>
<protein>
    <submittedName>
        <fullName evidence="2">DUF485 domain-containing protein</fullName>
    </submittedName>
</protein>
<evidence type="ECO:0000313" key="2">
    <source>
        <dbReference type="EMBL" id="GAA5110474.1"/>
    </source>
</evidence>
<dbReference type="RefSeq" id="WP_425570410.1">
    <property type="nucleotide sequence ID" value="NZ_BAABJO010000001.1"/>
</dbReference>
<dbReference type="Pfam" id="PF04341">
    <property type="entry name" value="DUF485"/>
    <property type="match status" value="1"/>
</dbReference>
<sequence length="106" mass="12038">MPVRDEQTLHEWVQASPEFAELRSRLRRFVFPMSAAFMLWYLGYVLVASYAPRVMAIPVLGYINVGIVVGLLQFVSTFVITGVYVRYAGARLDPVADSIRTRMEGH</sequence>
<keyword evidence="1" id="KW-0472">Membrane</keyword>
<keyword evidence="1" id="KW-1133">Transmembrane helix</keyword>